<comment type="caution">
    <text evidence="2">The sequence shown here is derived from an EMBL/GenBank/DDBJ whole genome shotgun (WGS) entry which is preliminary data.</text>
</comment>
<dbReference type="Proteomes" id="UP001295794">
    <property type="component" value="Unassembled WGS sequence"/>
</dbReference>
<feature type="region of interest" description="Disordered" evidence="1">
    <location>
        <begin position="1"/>
        <end position="22"/>
    </location>
</feature>
<evidence type="ECO:0000313" key="3">
    <source>
        <dbReference type="Proteomes" id="UP001295794"/>
    </source>
</evidence>
<name>A0AAD2HHD8_9AGAR</name>
<proteinExistence type="predicted"/>
<keyword evidence="3" id="KW-1185">Reference proteome</keyword>
<gene>
    <name evidence="2" type="ORF">MYCIT1_LOCUS25210</name>
</gene>
<evidence type="ECO:0000313" key="2">
    <source>
        <dbReference type="EMBL" id="CAK5276719.1"/>
    </source>
</evidence>
<organism evidence="2 3">
    <name type="scientific">Mycena citricolor</name>
    <dbReference type="NCBI Taxonomy" id="2018698"/>
    <lineage>
        <taxon>Eukaryota</taxon>
        <taxon>Fungi</taxon>
        <taxon>Dikarya</taxon>
        <taxon>Basidiomycota</taxon>
        <taxon>Agaricomycotina</taxon>
        <taxon>Agaricomycetes</taxon>
        <taxon>Agaricomycetidae</taxon>
        <taxon>Agaricales</taxon>
        <taxon>Marasmiineae</taxon>
        <taxon>Mycenaceae</taxon>
        <taxon>Mycena</taxon>
    </lineage>
</organism>
<evidence type="ECO:0000256" key="1">
    <source>
        <dbReference type="SAM" id="MobiDB-lite"/>
    </source>
</evidence>
<sequence length="53" mass="5834">MIWPGLAEGLEPRPNPKKAFPSGQIVADNRRFSLAALHDIQASQPSPSNYVLF</sequence>
<reference evidence="2" key="1">
    <citation type="submission" date="2023-11" db="EMBL/GenBank/DDBJ databases">
        <authorList>
            <person name="De Vega J J."/>
            <person name="De Vega J J."/>
        </authorList>
    </citation>
    <scope>NUCLEOTIDE SEQUENCE</scope>
</reference>
<accession>A0AAD2HHD8</accession>
<dbReference type="AlphaFoldDB" id="A0AAD2HHD8"/>
<protein>
    <submittedName>
        <fullName evidence="2">Uncharacterized protein</fullName>
    </submittedName>
</protein>
<dbReference type="EMBL" id="CAVNYO010000412">
    <property type="protein sequence ID" value="CAK5276719.1"/>
    <property type="molecule type" value="Genomic_DNA"/>
</dbReference>